<accession>A0A5R9L8G2</accession>
<sequence length="113" mass="12582">MNSLITLTECLVPFIAKKVSTRLLWSNDLDDSQREELKQATNYLIEEKQRHAVFDTCVPLLTNEKIFYAERYGGGAISRNGGGARCGFDGRWQVKGISANALVGKGSRRSMVN</sequence>
<keyword evidence="2" id="KW-1185">Reference proteome</keyword>
<gene>
    <name evidence="1" type="ORF">FE839_23530</name>
</gene>
<dbReference type="AlphaFoldDB" id="A0A5R9L8G2"/>
<proteinExistence type="predicted"/>
<protein>
    <submittedName>
        <fullName evidence="1">MchC domain protein</fullName>
    </submittedName>
</protein>
<comment type="caution">
    <text evidence="1">The sequence shown here is derived from an EMBL/GenBank/DDBJ whole genome shotgun (WGS) entry which is preliminary data.</text>
</comment>
<evidence type="ECO:0000313" key="1">
    <source>
        <dbReference type="EMBL" id="TLV05008.1"/>
    </source>
</evidence>
<dbReference type="EMBL" id="VCHQ01000040">
    <property type="protein sequence ID" value="TLV05008.1"/>
    <property type="molecule type" value="Genomic_DNA"/>
</dbReference>
<organism evidence="1 2">
    <name type="scientific">Klebsiella indica</name>
    <dbReference type="NCBI Taxonomy" id="2582917"/>
    <lineage>
        <taxon>Bacteria</taxon>
        <taxon>Pseudomonadati</taxon>
        <taxon>Pseudomonadota</taxon>
        <taxon>Gammaproteobacteria</taxon>
        <taxon>Enterobacterales</taxon>
        <taxon>Enterobacteriaceae</taxon>
        <taxon>Klebsiella/Raoultella group</taxon>
        <taxon>Klebsiella</taxon>
    </lineage>
</organism>
<reference evidence="1 2" key="1">
    <citation type="submission" date="2019-05" db="EMBL/GenBank/DDBJ databases">
        <title>Genome sequence of Klebsiella sp strain TOUT106.</title>
        <authorList>
            <person name="Rahi P."/>
            <person name="Chaudhari D."/>
        </authorList>
    </citation>
    <scope>NUCLEOTIDE SEQUENCE [LARGE SCALE GENOMIC DNA]</scope>
    <source>
        <strain evidence="1 2">TOUT106</strain>
    </source>
</reference>
<dbReference type="Proteomes" id="UP000307430">
    <property type="component" value="Unassembled WGS sequence"/>
</dbReference>
<evidence type="ECO:0000313" key="2">
    <source>
        <dbReference type="Proteomes" id="UP000307430"/>
    </source>
</evidence>
<name>A0A5R9L8G2_9ENTR</name>
<dbReference type="RefSeq" id="WP_138363166.1">
    <property type="nucleotide sequence ID" value="NZ_VCHQ01000040.1"/>
</dbReference>